<accession>A0A6J5KR53</accession>
<evidence type="ECO:0000313" key="1">
    <source>
        <dbReference type="EMBL" id="CAB4124898.1"/>
    </source>
</evidence>
<organism evidence="1">
    <name type="scientific">uncultured Caudovirales phage</name>
    <dbReference type="NCBI Taxonomy" id="2100421"/>
    <lineage>
        <taxon>Viruses</taxon>
        <taxon>Duplodnaviria</taxon>
        <taxon>Heunggongvirae</taxon>
        <taxon>Uroviricota</taxon>
        <taxon>Caudoviricetes</taxon>
        <taxon>Peduoviridae</taxon>
        <taxon>Maltschvirus</taxon>
        <taxon>Maltschvirus maltsch</taxon>
    </lineage>
</organism>
<proteinExistence type="predicted"/>
<dbReference type="EMBL" id="LR796182">
    <property type="protein sequence ID" value="CAB4124898.1"/>
    <property type="molecule type" value="Genomic_DNA"/>
</dbReference>
<gene>
    <name evidence="1" type="ORF">UFOVP62_41</name>
</gene>
<sequence>MIRARVRPYEVVFENVACTARGHYRFLVEKNGEKHIFIAPGSSSDVRSLAQFRGDVRRWVRGVASPLPSRAS</sequence>
<name>A0A6J5KR53_9CAUD</name>
<protein>
    <submittedName>
        <fullName evidence="1">Uncharacterized protein</fullName>
    </submittedName>
</protein>
<reference evidence="1" key="1">
    <citation type="submission" date="2020-04" db="EMBL/GenBank/DDBJ databases">
        <authorList>
            <person name="Chiriac C."/>
            <person name="Salcher M."/>
            <person name="Ghai R."/>
            <person name="Kavagutti S V."/>
        </authorList>
    </citation>
    <scope>NUCLEOTIDE SEQUENCE</scope>
</reference>